<sequence length="514" mass="56986">MMRTLSIIYTVFAFIVTVLLWILTDSHAGVGAIVIFVLSVAINFAKDAIFYKQMRVLNDYIDVALISCPTQPPQTTGRFTYIGKHIHELSDKLCTLGAHFRNAQVRVASAAGDLTSVQTKLNENVNTVNQSLSTVSEEVRDLQTTAEHVKEICDDSQKAAELCLAKTSQAGTAMETNILKMQQIQETVNTIVATMGDFVVYSNDIKQSIGNITDIADQTNLLALNAAIEAARAGESGRGFAVVADEVRKLAEKTTSFTAEIEKVVDKLHSRTAEISSQVNVNADQVKEAIGITMDTGAIVIDIRDETNGMLDITKNIVKAMNDQYEGIGNITKSIEKVYEENGVALNRTLESQKLGNNLDNIAQEMKESSKDYAAGESQFMTFTQSLSVGYNAIDEQHIRWIDLINAVYNSLSSGSSRDKLGKVLKDLVDYTVWHFGFENKMMAEYNYPDKESHMKLHRDFIAEIKNLESRYDSGEEIMGVNVLEFLKDWLSDHIMKIDTKLGAFLESKGARPV</sequence>
<evidence type="ECO:0000256" key="2">
    <source>
        <dbReference type="ARBA" id="ARBA00022723"/>
    </source>
</evidence>
<dbReference type="PANTHER" id="PTHR32089">
    <property type="entry name" value="METHYL-ACCEPTING CHEMOTAXIS PROTEIN MCPB"/>
    <property type="match status" value="1"/>
</dbReference>
<dbReference type="InterPro" id="IPR012312">
    <property type="entry name" value="Hemerythrin-like"/>
</dbReference>
<feature type="transmembrane region" description="Helical" evidence="6">
    <location>
        <begin position="29"/>
        <end position="45"/>
    </location>
</feature>
<organism evidence="8 9">
    <name type="scientific">Candidatus Mucispirillum faecigallinarum</name>
    <dbReference type="NCBI Taxonomy" id="2838699"/>
    <lineage>
        <taxon>Bacteria</taxon>
        <taxon>Pseudomonadati</taxon>
        <taxon>Deferribacterota</taxon>
        <taxon>Deferribacteres</taxon>
        <taxon>Deferribacterales</taxon>
        <taxon>Mucispirillaceae</taxon>
        <taxon>Mucispirillum</taxon>
    </lineage>
</organism>
<dbReference type="Pfam" id="PF00015">
    <property type="entry name" value="MCPsignal"/>
    <property type="match status" value="1"/>
</dbReference>
<dbReference type="GO" id="GO:0016020">
    <property type="term" value="C:membrane"/>
    <property type="evidence" value="ECO:0007669"/>
    <property type="project" value="InterPro"/>
</dbReference>
<dbReference type="SUPFAM" id="SSF58104">
    <property type="entry name" value="Methyl-accepting chemotaxis protein (MCP) signaling domain"/>
    <property type="match status" value="1"/>
</dbReference>
<accession>A0A9D2GTF3</accession>
<evidence type="ECO:0000259" key="7">
    <source>
        <dbReference type="PROSITE" id="PS50111"/>
    </source>
</evidence>
<evidence type="ECO:0000313" key="8">
    <source>
        <dbReference type="EMBL" id="HIZ89024.1"/>
    </source>
</evidence>
<dbReference type="PROSITE" id="PS50111">
    <property type="entry name" value="CHEMOTAXIS_TRANSDUC_2"/>
    <property type="match status" value="1"/>
</dbReference>
<dbReference type="InterPro" id="IPR016131">
    <property type="entry name" value="Haemerythrin_Fe_BS"/>
</dbReference>
<feature type="transmembrane region" description="Helical" evidence="6">
    <location>
        <begin position="7"/>
        <end position="23"/>
    </location>
</feature>
<gene>
    <name evidence="8" type="ORF">H9804_03690</name>
</gene>
<dbReference type="PROSITE" id="PS00550">
    <property type="entry name" value="HEMERYTHRINS"/>
    <property type="match status" value="1"/>
</dbReference>
<evidence type="ECO:0000256" key="5">
    <source>
        <dbReference type="PROSITE-ProRule" id="PRU00284"/>
    </source>
</evidence>
<name>A0A9D2GTF3_9BACT</name>
<comment type="caution">
    <text evidence="8">The sequence shown here is derived from an EMBL/GenBank/DDBJ whole genome shotgun (WGS) entry which is preliminary data.</text>
</comment>
<proteinExistence type="inferred from homology"/>
<feature type="domain" description="Methyl-accepting transducer" evidence="7">
    <location>
        <begin position="103"/>
        <end position="339"/>
    </location>
</feature>
<evidence type="ECO:0000256" key="3">
    <source>
        <dbReference type="ARBA" id="ARBA00023004"/>
    </source>
</evidence>
<dbReference type="InterPro" id="IPR035938">
    <property type="entry name" value="Hemerythrin-like_sf"/>
</dbReference>
<dbReference type="Proteomes" id="UP000824176">
    <property type="component" value="Unassembled WGS sequence"/>
</dbReference>
<dbReference type="AlphaFoldDB" id="A0A9D2GTF3"/>
<keyword evidence="3" id="KW-0408">Iron</keyword>
<keyword evidence="4 5" id="KW-0807">Transducer</keyword>
<dbReference type="GO" id="GO:0046872">
    <property type="term" value="F:metal ion binding"/>
    <property type="evidence" value="ECO:0007669"/>
    <property type="project" value="UniProtKB-KW"/>
</dbReference>
<protein>
    <submittedName>
        <fullName evidence="8">Bacteriohemerythrin</fullName>
    </submittedName>
</protein>
<evidence type="ECO:0000256" key="6">
    <source>
        <dbReference type="SAM" id="Phobius"/>
    </source>
</evidence>
<evidence type="ECO:0000256" key="1">
    <source>
        <dbReference type="ARBA" id="ARBA00010587"/>
    </source>
</evidence>
<keyword evidence="6" id="KW-0812">Transmembrane</keyword>
<dbReference type="EMBL" id="DXAQ01000057">
    <property type="protein sequence ID" value="HIZ89024.1"/>
    <property type="molecule type" value="Genomic_DNA"/>
</dbReference>
<evidence type="ECO:0000313" key="9">
    <source>
        <dbReference type="Proteomes" id="UP000824176"/>
    </source>
</evidence>
<dbReference type="Pfam" id="PF01814">
    <property type="entry name" value="Hemerythrin"/>
    <property type="match status" value="1"/>
</dbReference>
<evidence type="ECO:0000256" key="4">
    <source>
        <dbReference type="ARBA" id="ARBA00023224"/>
    </source>
</evidence>
<comment type="similarity">
    <text evidence="1">Belongs to the hemerythrin family.</text>
</comment>
<dbReference type="GO" id="GO:0007165">
    <property type="term" value="P:signal transduction"/>
    <property type="evidence" value="ECO:0007669"/>
    <property type="project" value="UniProtKB-KW"/>
</dbReference>
<keyword evidence="6" id="KW-1133">Transmembrane helix</keyword>
<dbReference type="InterPro" id="IPR012827">
    <property type="entry name" value="Hemerythrin_metal-bd"/>
</dbReference>
<keyword evidence="6" id="KW-0472">Membrane</keyword>
<reference evidence="8" key="2">
    <citation type="submission" date="2021-04" db="EMBL/GenBank/DDBJ databases">
        <authorList>
            <person name="Gilroy R."/>
        </authorList>
    </citation>
    <scope>NUCLEOTIDE SEQUENCE</scope>
    <source>
        <strain evidence="8">ChiW4-1371</strain>
    </source>
</reference>
<dbReference type="Gene3D" id="1.20.120.50">
    <property type="entry name" value="Hemerythrin-like"/>
    <property type="match status" value="1"/>
</dbReference>
<dbReference type="SUPFAM" id="SSF47188">
    <property type="entry name" value="Hemerythrin-like"/>
    <property type="match status" value="1"/>
</dbReference>
<reference evidence="8" key="1">
    <citation type="journal article" date="2021" name="PeerJ">
        <title>Extensive microbial diversity within the chicken gut microbiome revealed by metagenomics and culture.</title>
        <authorList>
            <person name="Gilroy R."/>
            <person name="Ravi A."/>
            <person name="Getino M."/>
            <person name="Pursley I."/>
            <person name="Horton D.L."/>
            <person name="Alikhan N.F."/>
            <person name="Baker D."/>
            <person name="Gharbi K."/>
            <person name="Hall N."/>
            <person name="Watson M."/>
            <person name="Adriaenssens E.M."/>
            <person name="Foster-Nyarko E."/>
            <person name="Jarju S."/>
            <person name="Secka A."/>
            <person name="Antonio M."/>
            <person name="Oren A."/>
            <person name="Chaudhuri R.R."/>
            <person name="La Ragione R."/>
            <person name="Hildebrand F."/>
            <person name="Pallen M.J."/>
        </authorList>
    </citation>
    <scope>NUCLEOTIDE SEQUENCE</scope>
    <source>
        <strain evidence="8">ChiW4-1371</strain>
    </source>
</reference>
<dbReference type="NCBIfam" id="NF033749">
    <property type="entry name" value="bact_hemeryth"/>
    <property type="match status" value="1"/>
</dbReference>
<dbReference type="SMART" id="SM00283">
    <property type="entry name" value="MA"/>
    <property type="match status" value="1"/>
</dbReference>
<dbReference type="Gene3D" id="1.10.287.950">
    <property type="entry name" value="Methyl-accepting chemotaxis protein"/>
    <property type="match status" value="1"/>
</dbReference>
<dbReference type="InterPro" id="IPR004089">
    <property type="entry name" value="MCPsignal_dom"/>
</dbReference>
<dbReference type="PANTHER" id="PTHR32089:SF112">
    <property type="entry name" value="LYSOZYME-LIKE PROTEIN-RELATED"/>
    <property type="match status" value="1"/>
</dbReference>
<dbReference type="CDD" id="cd12107">
    <property type="entry name" value="Hemerythrin"/>
    <property type="match status" value="1"/>
</dbReference>
<dbReference type="NCBIfam" id="TIGR02481">
    <property type="entry name" value="hemeryth_dom"/>
    <property type="match status" value="1"/>
</dbReference>
<keyword evidence="2" id="KW-0479">Metal-binding</keyword>